<gene>
    <name evidence="1" type="ORF">AMATHDRAFT_3856</name>
</gene>
<sequence length="265" mass="28386">MELRNYKEEAYYVIQWEFPFKSVGPINYLPSHMMISPVLLVITLSLLQSTPTTSAARVLPGVMKWNLSNLAARQVSVFPPDCEMTCQPVTPFVGPTATMQCTEETCCTSAFVMSYFNCFICAGQEANFTAANYQLYQTILDELTADCHAFGKDVPKQTFPGQDPNRPIPTVVVDDGMLTTLSGGDGGNSASSTAAATASGAMMPTQVTISILPSLTPGPNVQTTITALPSSAMPNSEVRIGCTTGEALMPALLLGVGGWLIRHWA</sequence>
<accession>A0A2A9NMM9</accession>
<organism evidence="1 2">
    <name type="scientific">Amanita thiersii Skay4041</name>
    <dbReference type="NCBI Taxonomy" id="703135"/>
    <lineage>
        <taxon>Eukaryota</taxon>
        <taxon>Fungi</taxon>
        <taxon>Dikarya</taxon>
        <taxon>Basidiomycota</taxon>
        <taxon>Agaricomycotina</taxon>
        <taxon>Agaricomycetes</taxon>
        <taxon>Agaricomycetidae</taxon>
        <taxon>Agaricales</taxon>
        <taxon>Pluteineae</taxon>
        <taxon>Amanitaceae</taxon>
        <taxon>Amanita</taxon>
    </lineage>
</organism>
<dbReference type="OrthoDB" id="3030369at2759"/>
<proteinExistence type="predicted"/>
<name>A0A2A9NMM9_9AGAR</name>
<evidence type="ECO:0000313" key="2">
    <source>
        <dbReference type="Proteomes" id="UP000242287"/>
    </source>
</evidence>
<reference evidence="1 2" key="1">
    <citation type="submission" date="2014-02" db="EMBL/GenBank/DDBJ databases">
        <title>Transposable element dynamics among asymbiotic and ectomycorrhizal Amanita fungi.</title>
        <authorList>
            <consortium name="DOE Joint Genome Institute"/>
            <person name="Hess J."/>
            <person name="Skrede I."/>
            <person name="Wolfe B."/>
            <person name="LaButti K."/>
            <person name="Ohm R.A."/>
            <person name="Grigoriev I.V."/>
            <person name="Pringle A."/>
        </authorList>
    </citation>
    <scope>NUCLEOTIDE SEQUENCE [LARGE SCALE GENOMIC DNA]</scope>
    <source>
        <strain evidence="1 2">SKay4041</strain>
    </source>
</reference>
<dbReference type="Proteomes" id="UP000242287">
    <property type="component" value="Unassembled WGS sequence"/>
</dbReference>
<keyword evidence="2" id="KW-1185">Reference proteome</keyword>
<dbReference type="EMBL" id="KZ302001">
    <property type="protein sequence ID" value="PFH50574.1"/>
    <property type="molecule type" value="Genomic_DNA"/>
</dbReference>
<dbReference type="AlphaFoldDB" id="A0A2A9NMM9"/>
<evidence type="ECO:0000313" key="1">
    <source>
        <dbReference type="EMBL" id="PFH50574.1"/>
    </source>
</evidence>
<protein>
    <submittedName>
        <fullName evidence="1">Uncharacterized protein</fullName>
    </submittedName>
</protein>